<evidence type="ECO:0000259" key="8">
    <source>
        <dbReference type="PROSITE" id="PS50112"/>
    </source>
</evidence>
<evidence type="ECO:0000256" key="7">
    <source>
        <dbReference type="SAM" id="Phobius"/>
    </source>
</evidence>
<feature type="domain" description="PAS" evidence="8">
    <location>
        <begin position="598"/>
        <end position="644"/>
    </location>
</feature>
<comment type="cofactor">
    <cofactor evidence="1">
        <name>Mg(2+)</name>
        <dbReference type="ChEBI" id="CHEBI:18420"/>
    </cofactor>
</comment>
<dbReference type="GO" id="GO:0071111">
    <property type="term" value="F:cyclic-guanylate-specific phosphodiesterase activity"/>
    <property type="evidence" value="ECO:0007669"/>
    <property type="project" value="UniProtKB-EC"/>
</dbReference>
<evidence type="ECO:0000256" key="2">
    <source>
        <dbReference type="ARBA" id="ARBA00004533"/>
    </source>
</evidence>
<dbReference type="CDD" id="cd01949">
    <property type="entry name" value="GGDEF"/>
    <property type="match status" value="1"/>
</dbReference>
<keyword evidence="5" id="KW-0418">Kinase</keyword>
<dbReference type="Pfam" id="PF08448">
    <property type="entry name" value="PAS_4"/>
    <property type="match status" value="1"/>
</dbReference>
<dbReference type="SMART" id="SM00052">
    <property type="entry name" value="EAL"/>
    <property type="match status" value="1"/>
</dbReference>
<dbReference type="SUPFAM" id="SSF55073">
    <property type="entry name" value="Nucleotide cyclase"/>
    <property type="match status" value="1"/>
</dbReference>
<dbReference type="KEGG" id="poj:PtoMrB4_53550"/>
<dbReference type="SMART" id="SM00267">
    <property type="entry name" value="GGDEF"/>
    <property type="match status" value="1"/>
</dbReference>
<dbReference type="Gene3D" id="3.30.450.20">
    <property type="entry name" value="PAS domain"/>
    <property type="match status" value="4"/>
</dbReference>
<accession>A0A679GSR1</accession>
<feature type="domain" description="PAC" evidence="9">
    <location>
        <begin position="645"/>
        <end position="697"/>
    </location>
</feature>
<dbReference type="InterPro" id="IPR035965">
    <property type="entry name" value="PAS-like_dom_sf"/>
</dbReference>
<dbReference type="InterPro" id="IPR035919">
    <property type="entry name" value="EAL_sf"/>
</dbReference>
<dbReference type="InterPro" id="IPR052155">
    <property type="entry name" value="Biofilm_reg_signaling"/>
</dbReference>
<dbReference type="Pfam" id="PF00563">
    <property type="entry name" value="EAL"/>
    <property type="match status" value="1"/>
</dbReference>
<sequence length="1258" mass="140420">MPDAHALAPRWTWWVPLPLLHLATWMSLGTQISGGVALWYLPFALGLVLTLWWGPRVLASVYLNAVASIPLWGLDWHLAPFYALPETLSIGVAWLLLRRHQAEAGLPDFASLLRFMLLGVLVPVTLVSLGVQASLLATGVITRQAWLLASLQMWLGDSLTTLVLSLPLLVYGTPWLRRNGWALGVYEPLPEAIRRLPPWPVLLLPAVALPLLMAVMPLPMTLPVIGLAILGLALGWGFSGALWGAVVTTISVLALPALRELGDASQWLETRRIELQFSVLLLMVSALLVGRSLSDLRLNLRRRAEMQRELAMTNLAMEATPLGVTIADARDPDFPLIYCNSAFERITGYRREDALGRNCRFLVGHDRNQPALRHLRAAIEKGEPTQVILRNYRRDGSLFWNEVTLAPMRDGEGISHFVALQHDVSTRELLSEELAMRREELLRQTHLLSQTEAIADLGGWVLQLPARTLFWSEGTFRIFDLDPADGAPSFERVLEFFDAASRQQAEATLQRVQETGTPFDLELRITSAKGIPRTLRFKGLAESDGDQVMRIYGAVQDLTEQKRTERRQRERDEHLHLFFEAPLMGMALCSPEQGWQEVNFKLCSILGRSREQLQGHDWMSITHPDDRPQESELLVELRQGLRDGYELDKRFLRPDGSAVDTRVNVRGVRDAEGRLYALLILVEDVSARREAEDRYRVLVEHAPEAILVFDLERGITDANENAARLYGLPREQLLGRMPDSFSPPYQADGRSSQEVGRAHARAALAGETPLFEWLMRDFAGRVRPCEVRLVRLPGRDRQLIRLSITDISERQRYQREIERLAYSDELTGLPNRRLLLDRLQHAMAREVRDSRFGALLFIDLDHFKTVNDSLGHPVGDALLREVTARLAGCLRAEDTLARLGGDEFVVLLEALAPEADGAADHAAEVGAKLLQSLRGSYRVGEHELAVSASIGIALHPFDGQGAADVLKQADTAMYRAKQGGRNALHFFAPAMQAAIDQRLQLQSDLRQALARGQLFLEFQPQLELAGGQVVGAEALLRWRTPSRGVVSPAQFIPLAEETGLILELGSWVLDQACANLAQWLPHRPALVLAINISPRDLRQPDFVERVRACLQRHGVPAHALELEITEGSLMEDVERCIATMLELKQLGVRFAIDDFGTGYSSLIYLKRLPLDRLKIDRSFVEGLEQEGSDAALVETILAIGRNLGLECVAEGIEADAQYQSLRRLGCALGQGFHISEPLDGPAFLAWLQRRERALADSA</sequence>
<dbReference type="EC" id="3.1.4.52" evidence="3"/>
<dbReference type="InterPro" id="IPR001633">
    <property type="entry name" value="EAL_dom"/>
</dbReference>
<dbReference type="GO" id="GO:0016301">
    <property type="term" value="F:kinase activity"/>
    <property type="evidence" value="ECO:0007669"/>
    <property type="project" value="UniProtKB-KW"/>
</dbReference>
<dbReference type="AlphaFoldDB" id="A0A679GSR1"/>
<dbReference type="Gene3D" id="3.30.70.270">
    <property type="match status" value="1"/>
</dbReference>
<dbReference type="Pfam" id="PF08447">
    <property type="entry name" value="PAS_3"/>
    <property type="match status" value="1"/>
</dbReference>
<dbReference type="GO" id="GO:0005886">
    <property type="term" value="C:plasma membrane"/>
    <property type="evidence" value="ECO:0007669"/>
    <property type="project" value="UniProtKB-SubCell"/>
</dbReference>
<evidence type="ECO:0000256" key="1">
    <source>
        <dbReference type="ARBA" id="ARBA00001946"/>
    </source>
</evidence>
<name>A0A679GSR1_9GAMM</name>
<dbReference type="InterPro" id="IPR043128">
    <property type="entry name" value="Rev_trsase/Diguanyl_cyclase"/>
</dbReference>
<reference evidence="12 13" key="1">
    <citation type="journal article" date="2020" name="Microbiol. Resour. Announc.">
        <title>Complete genome sequence of Pseudomonas otitidis strain MrB4, isolated from Lake Biwa in Japan.</title>
        <authorList>
            <person name="Miyazaki K."/>
            <person name="Hase E."/>
            <person name="Maruya T."/>
        </authorList>
    </citation>
    <scope>NUCLEOTIDE SEQUENCE [LARGE SCALE GENOMIC DNA]</scope>
    <source>
        <strain evidence="12 13">MrB4</strain>
    </source>
</reference>
<dbReference type="Gene3D" id="3.20.20.450">
    <property type="entry name" value="EAL domain"/>
    <property type="match status" value="1"/>
</dbReference>
<feature type="domain" description="PAC" evidence="9">
    <location>
        <begin position="519"/>
        <end position="570"/>
    </location>
</feature>
<feature type="domain" description="PAS" evidence="8">
    <location>
        <begin position="691"/>
        <end position="736"/>
    </location>
</feature>
<organism evidence="12 13">
    <name type="scientific">Metapseudomonas otitidis</name>
    <dbReference type="NCBI Taxonomy" id="319939"/>
    <lineage>
        <taxon>Bacteria</taxon>
        <taxon>Pseudomonadati</taxon>
        <taxon>Pseudomonadota</taxon>
        <taxon>Gammaproteobacteria</taxon>
        <taxon>Pseudomonadales</taxon>
        <taxon>Pseudomonadaceae</taxon>
        <taxon>Metapseudomonas</taxon>
    </lineage>
</organism>
<protein>
    <recommendedName>
        <fullName evidence="3">cyclic-guanylate-specific phosphodiesterase</fullName>
        <ecNumber evidence="3">3.1.4.52</ecNumber>
    </recommendedName>
</protein>
<dbReference type="InterPro" id="IPR000014">
    <property type="entry name" value="PAS"/>
</dbReference>
<dbReference type="PROSITE" id="PS50887">
    <property type="entry name" value="GGDEF"/>
    <property type="match status" value="1"/>
</dbReference>
<feature type="domain" description="GGDEF" evidence="11">
    <location>
        <begin position="851"/>
        <end position="989"/>
    </location>
</feature>
<feature type="domain" description="PAS" evidence="8">
    <location>
        <begin position="309"/>
        <end position="382"/>
    </location>
</feature>
<dbReference type="InterPro" id="IPR000700">
    <property type="entry name" value="PAS-assoc_C"/>
</dbReference>
<keyword evidence="7" id="KW-1133">Transmembrane helix</keyword>
<dbReference type="InterPro" id="IPR029787">
    <property type="entry name" value="Nucleotide_cyclase"/>
</dbReference>
<keyword evidence="4" id="KW-0973">c-di-GMP</keyword>
<evidence type="ECO:0000259" key="9">
    <source>
        <dbReference type="PROSITE" id="PS50113"/>
    </source>
</evidence>
<dbReference type="Pfam" id="PF13426">
    <property type="entry name" value="PAS_9"/>
    <property type="match status" value="1"/>
</dbReference>
<comment type="catalytic activity">
    <reaction evidence="6">
        <text>3',3'-c-di-GMP + H2O = 5'-phosphoguanylyl(3'-&gt;5')guanosine + H(+)</text>
        <dbReference type="Rhea" id="RHEA:24902"/>
        <dbReference type="ChEBI" id="CHEBI:15377"/>
        <dbReference type="ChEBI" id="CHEBI:15378"/>
        <dbReference type="ChEBI" id="CHEBI:58754"/>
        <dbReference type="ChEBI" id="CHEBI:58805"/>
        <dbReference type="EC" id="3.1.4.52"/>
    </reaction>
    <physiologicalReaction direction="left-to-right" evidence="6">
        <dbReference type="Rhea" id="RHEA:24903"/>
    </physiologicalReaction>
</comment>
<dbReference type="Proteomes" id="UP000501237">
    <property type="component" value="Chromosome"/>
</dbReference>
<feature type="transmembrane region" description="Helical" evidence="7">
    <location>
        <begin position="224"/>
        <end position="255"/>
    </location>
</feature>
<evidence type="ECO:0000259" key="11">
    <source>
        <dbReference type="PROSITE" id="PS50887"/>
    </source>
</evidence>
<dbReference type="SUPFAM" id="SSF141868">
    <property type="entry name" value="EAL domain-like"/>
    <property type="match status" value="1"/>
</dbReference>
<dbReference type="PROSITE" id="PS50112">
    <property type="entry name" value="PAS"/>
    <property type="match status" value="3"/>
</dbReference>
<keyword evidence="7" id="KW-0472">Membrane</keyword>
<evidence type="ECO:0000313" key="13">
    <source>
        <dbReference type="Proteomes" id="UP000501237"/>
    </source>
</evidence>
<dbReference type="GeneID" id="57400582"/>
<dbReference type="NCBIfam" id="TIGR00254">
    <property type="entry name" value="GGDEF"/>
    <property type="match status" value="1"/>
</dbReference>
<keyword evidence="5" id="KW-0808">Transferase</keyword>
<comment type="subcellular location">
    <subcellularLocation>
        <location evidence="2">Cell inner membrane</location>
    </subcellularLocation>
</comment>
<gene>
    <name evidence="12" type="ORF">PtoMrB4_53550</name>
</gene>
<feature type="domain" description="EAL" evidence="10">
    <location>
        <begin position="998"/>
        <end position="1251"/>
    </location>
</feature>
<dbReference type="Pfam" id="PF00990">
    <property type="entry name" value="GGDEF"/>
    <property type="match status" value="1"/>
</dbReference>
<dbReference type="CDD" id="cd00130">
    <property type="entry name" value="PAS"/>
    <property type="match status" value="3"/>
</dbReference>
<feature type="transmembrane region" description="Helical" evidence="7">
    <location>
        <begin position="109"/>
        <end position="131"/>
    </location>
</feature>
<dbReference type="CDD" id="cd01948">
    <property type="entry name" value="EAL"/>
    <property type="match status" value="1"/>
</dbReference>
<dbReference type="PANTHER" id="PTHR44757">
    <property type="entry name" value="DIGUANYLATE CYCLASE DGCP"/>
    <property type="match status" value="1"/>
</dbReference>
<keyword evidence="7" id="KW-0812">Transmembrane</keyword>
<evidence type="ECO:0000313" key="12">
    <source>
        <dbReference type="EMBL" id="BCA31378.1"/>
    </source>
</evidence>
<dbReference type="FunFam" id="3.30.70.270:FF:000001">
    <property type="entry name" value="Diguanylate cyclase domain protein"/>
    <property type="match status" value="1"/>
</dbReference>
<dbReference type="NCBIfam" id="TIGR00229">
    <property type="entry name" value="sensory_box"/>
    <property type="match status" value="3"/>
</dbReference>
<dbReference type="SUPFAM" id="SSF55785">
    <property type="entry name" value="PYP-like sensor domain (PAS domain)"/>
    <property type="match status" value="4"/>
</dbReference>
<feature type="transmembrane region" description="Helical" evidence="7">
    <location>
        <begin position="275"/>
        <end position="293"/>
    </location>
</feature>
<dbReference type="InterPro" id="IPR000160">
    <property type="entry name" value="GGDEF_dom"/>
</dbReference>
<dbReference type="InterPro" id="IPR013655">
    <property type="entry name" value="PAS_fold_3"/>
</dbReference>
<evidence type="ECO:0000259" key="10">
    <source>
        <dbReference type="PROSITE" id="PS50883"/>
    </source>
</evidence>
<dbReference type="SMART" id="SM00091">
    <property type="entry name" value="PAS"/>
    <property type="match status" value="4"/>
</dbReference>
<evidence type="ECO:0000256" key="5">
    <source>
        <dbReference type="ARBA" id="ARBA00022777"/>
    </source>
</evidence>
<feature type="transmembrane region" description="Helical" evidence="7">
    <location>
        <begin position="151"/>
        <end position="171"/>
    </location>
</feature>
<dbReference type="InterPro" id="IPR013656">
    <property type="entry name" value="PAS_4"/>
</dbReference>
<feature type="transmembrane region" description="Helical" evidence="7">
    <location>
        <begin position="199"/>
        <end position="218"/>
    </location>
</feature>
<dbReference type="EMBL" id="AP022642">
    <property type="protein sequence ID" value="BCA31378.1"/>
    <property type="molecule type" value="Genomic_DNA"/>
</dbReference>
<feature type="transmembrane region" description="Helical" evidence="7">
    <location>
        <begin position="79"/>
        <end position="97"/>
    </location>
</feature>
<evidence type="ECO:0000256" key="6">
    <source>
        <dbReference type="ARBA" id="ARBA00051114"/>
    </source>
</evidence>
<dbReference type="PANTHER" id="PTHR44757:SF2">
    <property type="entry name" value="BIOFILM ARCHITECTURE MAINTENANCE PROTEIN MBAA"/>
    <property type="match status" value="1"/>
</dbReference>
<dbReference type="GO" id="GO:0071732">
    <property type="term" value="P:cellular response to nitric oxide"/>
    <property type="evidence" value="ECO:0007669"/>
    <property type="project" value="UniProtKB-ARBA"/>
</dbReference>
<dbReference type="InterPro" id="IPR001610">
    <property type="entry name" value="PAC"/>
</dbReference>
<feature type="domain" description="PAC" evidence="9">
    <location>
        <begin position="383"/>
        <end position="436"/>
    </location>
</feature>
<dbReference type="SMART" id="SM00086">
    <property type="entry name" value="PAC"/>
    <property type="match status" value="4"/>
</dbReference>
<evidence type="ECO:0000256" key="4">
    <source>
        <dbReference type="ARBA" id="ARBA00022636"/>
    </source>
</evidence>
<evidence type="ECO:0000256" key="3">
    <source>
        <dbReference type="ARBA" id="ARBA00012282"/>
    </source>
</evidence>
<dbReference type="RefSeq" id="WP_172434913.1">
    <property type="nucleotide sequence ID" value="NZ_AP022642.1"/>
</dbReference>
<proteinExistence type="predicted"/>
<dbReference type="PROSITE" id="PS50113">
    <property type="entry name" value="PAC"/>
    <property type="match status" value="3"/>
</dbReference>
<dbReference type="FunFam" id="3.20.20.450:FF:000001">
    <property type="entry name" value="Cyclic di-GMP phosphodiesterase yahA"/>
    <property type="match status" value="1"/>
</dbReference>
<dbReference type="PROSITE" id="PS50883">
    <property type="entry name" value="EAL"/>
    <property type="match status" value="1"/>
</dbReference>